<dbReference type="InterPro" id="IPR007438">
    <property type="entry name" value="DUF488"/>
</dbReference>
<sequence>MYYRRKILLALLEAYGGFLTKIDCQKLVLLFCQRRGKNYYDFFPHTSGNFSLILAQDKSRLTALGLLTEHRDFQLKDNPSYFAQLEPQDRTVLRSLMAEIGNIRGDELIHKVYLELPHYVSRSQLATRILTEHEYEQISRTWKHDHTPCLFTIGYEGLSLDAYLDLLISHDIATLVDVRKNPISMKYGFSKKRLADYTQFAGIDYIHIPDLGIASNLRQQLNDPADYQNLFAFYSSHILPAHAQALEQLKQIVFNKGRVAITCFEADHHFCHRHKITEYLETDPGFNIPISHLHKHEAYITIISSSPPSNGFWEQKALYSSI</sequence>
<accession>A0A4P6JUF5</accession>
<dbReference type="PANTHER" id="PTHR39337:SF1">
    <property type="entry name" value="BLR5642 PROTEIN"/>
    <property type="match status" value="1"/>
</dbReference>
<organism evidence="1 2">
    <name type="scientific">Ktedonosporobacter rubrisoli</name>
    <dbReference type="NCBI Taxonomy" id="2509675"/>
    <lineage>
        <taxon>Bacteria</taxon>
        <taxon>Bacillati</taxon>
        <taxon>Chloroflexota</taxon>
        <taxon>Ktedonobacteria</taxon>
        <taxon>Ktedonobacterales</taxon>
        <taxon>Ktedonosporobacteraceae</taxon>
        <taxon>Ktedonosporobacter</taxon>
    </lineage>
</organism>
<dbReference type="AlphaFoldDB" id="A0A4P6JUF5"/>
<name>A0A4P6JUF5_KTERU</name>
<reference evidence="1 2" key="1">
    <citation type="submission" date="2019-01" db="EMBL/GenBank/DDBJ databases">
        <title>Ktedonosporobacter rubrisoli SCAWS-G2.</title>
        <authorList>
            <person name="Huang Y."/>
            <person name="Yan B."/>
        </authorList>
    </citation>
    <scope>NUCLEOTIDE SEQUENCE [LARGE SCALE GENOMIC DNA]</scope>
    <source>
        <strain evidence="1 2">SCAWS-G2</strain>
    </source>
</reference>
<dbReference type="RefSeq" id="WP_129890331.1">
    <property type="nucleotide sequence ID" value="NZ_CP035758.1"/>
</dbReference>
<proteinExistence type="predicted"/>
<keyword evidence="2" id="KW-1185">Reference proteome</keyword>
<dbReference type="EMBL" id="CP035758">
    <property type="protein sequence ID" value="QBD79278.1"/>
    <property type="molecule type" value="Genomic_DNA"/>
</dbReference>
<dbReference type="OrthoDB" id="9789109at2"/>
<dbReference type="Proteomes" id="UP000290365">
    <property type="component" value="Chromosome"/>
</dbReference>
<protein>
    <submittedName>
        <fullName evidence="1">DUF488 domain-containing protein</fullName>
    </submittedName>
</protein>
<evidence type="ECO:0000313" key="2">
    <source>
        <dbReference type="Proteomes" id="UP000290365"/>
    </source>
</evidence>
<dbReference type="Pfam" id="PF04343">
    <property type="entry name" value="DUF488"/>
    <property type="match status" value="1"/>
</dbReference>
<gene>
    <name evidence="1" type="ORF">EPA93_26145</name>
</gene>
<dbReference type="KEGG" id="kbs:EPA93_26145"/>
<dbReference type="PANTHER" id="PTHR39337">
    <property type="entry name" value="BLR5642 PROTEIN"/>
    <property type="match status" value="1"/>
</dbReference>
<evidence type="ECO:0000313" key="1">
    <source>
        <dbReference type="EMBL" id="QBD79278.1"/>
    </source>
</evidence>